<keyword evidence="4 10" id="KW-0812">Transmembrane</keyword>
<evidence type="ECO:0000256" key="7">
    <source>
        <dbReference type="ARBA" id="ARBA00033993"/>
    </source>
</evidence>
<comment type="catalytic activity">
    <reaction evidence="8">
        <text>H2O(in) = H2O(out)</text>
        <dbReference type="Rhea" id="RHEA:29667"/>
        <dbReference type="ChEBI" id="CHEBI:15377"/>
    </reaction>
</comment>
<dbReference type="InterPro" id="IPR050363">
    <property type="entry name" value="MIP/Aquaporin"/>
</dbReference>
<feature type="transmembrane region" description="Helical" evidence="12">
    <location>
        <begin position="186"/>
        <end position="205"/>
    </location>
</feature>
<evidence type="ECO:0000256" key="12">
    <source>
        <dbReference type="SAM" id="Phobius"/>
    </source>
</evidence>
<dbReference type="Gene3D" id="1.20.1080.10">
    <property type="entry name" value="Glycerol uptake facilitator protein"/>
    <property type="match status" value="1"/>
</dbReference>
<evidence type="ECO:0000256" key="9">
    <source>
        <dbReference type="ARBA" id="ARBA00049405"/>
    </source>
</evidence>
<feature type="compositionally biased region" description="Basic and acidic residues" evidence="11">
    <location>
        <begin position="9"/>
        <end position="21"/>
    </location>
</feature>
<keyword evidence="14" id="KW-1185">Reference proteome</keyword>
<evidence type="ECO:0000313" key="14">
    <source>
        <dbReference type="Proteomes" id="UP001162483"/>
    </source>
</evidence>
<dbReference type="InterPro" id="IPR000425">
    <property type="entry name" value="MIP"/>
</dbReference>
<evidence type="ECO:0000256" key="10">
    <source>
        <dbReference type="RuleBase" id="RU000477"/>
    </source>
</evidence>
<dbReference type="SUPFAM" id="SSF81338">
    <property type="entry name" value="Aquaporin-like"/>
    <property type="match status" value="1"/>
</dbReference>
<accession>A0ABN9BMW0</accession>
<comment type="caution">
    <text evidence="13">The sequence shown here is derived from an EMBL/GenBank/DDBJ whole genome shotgun (WGS) entry which is preliminary data.</text>
</comment>
<feature type="transmembrane region" description="Helical" evidence="12">
    <location>
        <begin position="86"/>
        <end position="107"/>
    </location>
</feature>
<evidence type="ECO:0000256" key="5">
    <source>
        <dbReference type="ARBA" id="ARBA00022989"/>
    </source>
</evidence>
<evidence type="ECO:0000256" key="1">
    <source>
        <dbReference type="ARBA" id="ARBA00004141"/>
    </source>
</evidence>
<feature type="transmembrane region" description="Helical" evidence="12">
    <location>
        <begin position="128"/>
        <end position="149"/>
    </location>
</feature>
<dbReference type="PROSITE" id="PS00221">
    <property type="entry name" value="MIP"/>
    <property type="match status" value="1"/>
</dbReference>
<dbReference type="PANTHER" id="PTHR43829:SF6">
    <property type="entry name" value="AQUAPORIN-9"/>
    <property type="match status" value="1"/>
</dbReference>
<comment type="similarity">
    <text evidence="2 10">Belongs to the MIP/aquaporin (TC 1.A.8) family.</text>
</comment>
<proteinExistence type="inferred from homology"/>
<comment type="subcellular location">
    <subcellularLocation>
        <location evidence="1">Membrane</location>
        <topology evidence="1">Multi-pass membrane protein</topology>
    </subcellularLocation>
</comment>
<evidence type="ECO:0000256" key="2">
    <source>
        <dbReference type="ARBA" id="ARBA00006175"/>
    </source>
</evidence>
<gene>
    <name evidence="13" type="ORF">SPARVUS_LOCUS3227654</name>
</gene>
<keyword evidence="3 10" id="KW-0813">Transport</keyword>
<evidence type="ECO:0000256" key="6">
    <source>
        <dbReference type="ARBA" id="ARBA00023136"/>
    </source>
</evidence>
<dbReference type="Pfam" id="PF00230">
    <property type="entry name" value="MIP"/>
    <property type="match status" value="1"/>
</dbReference>
<evidence type="ECO:0008006" key="15">
    <source>
        <dbReference type="Google" id="ProtNLM"/>
    </source>
</evidence>
<comment type="catalytic activity">
    <reaction evidence="9">
        <text>glycerol(in) = glycerol(out)</text>
        <dbReference type="Rhea" id="RHEA:29675"/>
        <dbReference type="ChEBI" id="CHEBI:17754"/>
    </reaction>
</comment>
<sequence length="319" mass="33904">MGIQRLQKKMPETDNSKDSRRSSKYSTIAMQEDRSCLGKLKLRNNLAKETLSEFFGTCLLITLGCSCVASSVLSDGKAGGHLTNNLGFAMAVTMAIYASGGVSGGHINPAVSFAMCLTGRLDWVKLPFYVSAQVLGAITGSALVFGVYYDALIKYTGGVFTVDGPNATAHIFATYPAPYLSTLNGLADQILSTALLLIVVFAIFDKKNLAAPKGLEPVAVGLLILLLGLSLGMNCGGAMNPARDLGPRIFTAAAGWGYEVFTAGNNFWWIPVVGPMAGGALGAYIYILCIEAHHHNGQNSMNNEVDPDHFEKHELANMA</sequence>
<dbReference type="PANTHER" id="PTHR43829">
    <property type="entry name" value="AQUAPORIN OR AQUAGLYCEROPORIN RELATED"/>
    <property type="match status" value="1"/>
</dbReference>
<organism evidence="13 14">
    <name type="scientific">Staurois parvus</name>
    <dbReference type="NCBI Taxonomy" id="386267"/>
    <lineage>
        <taxon>Eukaryota</taxon>
        <taxon>Metazoa</taxon>
        <taxon>Chordata</taxon>
        <taxon>Craniata</taxon>
        <taxon>Vertebrata</taxon>
        <taxon>Euteleostomi</taxon>
        <taxon>Amphibia</taxon>
        <taxon>Batrachia</taxon>
        <taxon>Anura</taxon>
        <taxon>Neobatrachia</taxon>
        <taxon>Ranoidea</taxon>
        <taxon>Ranidae</taxon>
        <taxon>Staurois</taxon>
    </lineage>
</organism>
<reference evidence="13" key="1">
    <citation type="submission" date="2023-05" db="EMBL/GenBank/DDBJ databases">
        <authorList>
            <person name="Stuckert A."/>
        </authorList>
    </citation>
    <scope>NUCLEOTIDE SEQUENCE</scope>
</reference>
<evidence type="ECO:0000256" key="4">
    <source>
        <dbReference type="ARBA" id="ARBA00022692"/>
    </source>
</evidence>
<feature type="transmembrane region" description="Helical" evidence="12">
    <location>
        <begin position="267"/>
        <end position="289"/>
    </location>
</feature>
<feature type="transmembrane region" description="Helical" evidence="12">
    <location>
        <begin position="51"/>
        <end position="74"/>
    </location>
</feature>
<keyword evidence="6 12" id="KW-0472">Membrane</keyword>
<evidence type="ECO:0000256" key="8">
    <source>
        <dbReference type="ARBA" id="ARBA00034651"/>
    </source>
</evidence>
<feature type="transmembrane region" description="Helical" evidence="12">
    <location>
        <begin position="217"/>
        <end position="239"/>
    </location>
</feature>
<dbReference type="InterPro" id="IPR022357">
    <property type="entry name" value="MIP_CS"/>
</dbReference>
<name>A0ABN9BMW0_9NEOB</name>
<feature type="region of interest" description="Disordered" evidence="11">
    <location>
        <begin position="1"/>
        <end position="24"/>
    </location>
</feature>
<dbReference type="CDD" id="cd00333">
    <property type="entry name" value="MIP"/>
    <property type="match status" value="1"/>
</dbReference>
<dbReference type="EMBL" id="CATNWA010004857">
    <property type="protein sequence ID" value="CAI9548838.1"/>
    <property type="molecule type" value="Genomic_DNA"/>
</dbReference>
<evidence type="ECO:0000256" key="11">
    <source>
        <dbReference type="SAM" id="MobiDB-lite"/>
    </source>
</evidence>
<dbReference type="NCBIfam" id="TIGR00861">
    <property type="entry name" value="MIP"/>
    <property type="match status" value="1"/>
</dbReference>
<dbReference type="PRINTS" id="PR02021">
    <property type="entry name" value="AQUAPORIN9"/>
</dbReference>
<evidence type="ECO:0000256" key="3">
    <source>
        <dbReference type="ARBA" id="ARBA00022448"/>
    </source>
</evidence>
<keyword evidence="5 12" id="KW-1133">Transmembrane helix</keyword>
<protein>
    <recommendedName>
        <fullName evidence="15">Aquaporin-9</fullName>
    </recommendedName>
</protein>
<comment type="catalytic activity">
    <reaction evidence="7">
        <text>urea(in) = urea(out)</text>
        <dbReference type="Rhea" id="RHEA:32799"/>
        <dbReference type="ChEBI" id="CHEBI:16199"/>
    </reaction>
</comment>
<evidence type="ECO:0000313" key="13">
    <source>
        <dbReference type="EMBL" id="CAI9548838.1"/>
    </source>
</evidence>
<dbReference type="InterPro" id="IPR023271">
    <property type="entry name" value="Aquaporin-like"/>
</dbReference>
<dbReference type="PRINTS" id="PR00783">
    <property type="entry name" value="MINTRINSICP"/>
</dbReference>
<dbReference type="Proteomes" id="UP001162483">
    <property type="component" value="Unassembled WGS sequence"/>
</dbReference>
<dbReference type="InterPro" id="IPR015685">
    <property type="entry name" value="Aquaporin_9"/>
</dbReference>